<keyword evidence="3" id="KW-0547">Nucleotide-binding</keyword>
<dbReference type="SUPFAM" id="SSF52540">
    <property type="entry name" value="P-loop containing nucleoside triphosphate hydrolases"/>
    <property type="match status" value="1"/>
</dbReference>
<keyword evidence="5" id="KW-0029">Amino-acid transport</keyword>
<dbReference type="PROSITE" id="PS50893">
    <property type="entry name" value="ABC_TRANSPORTER_2"/>
    <property type="match status" value="1"/>
</dbReference>
<keyword evidence="8" id="KW-1185">Reference proteome</keyword>
<evidence type="ECO:0000259" key="6">
    <source>
        <dbReference type="PROSITE" id="PS50893"/>
    </source>
</evidence>
<organism evidence="7 8">
    <name type="scientific">Rhizobium mesosinicum</name>
    <dbReference type="NCBI Taxonomy" id="335017"/>
    <lineage>
        <taxon>Bacteria</taxon>
        <taxon>Pseudomonadati</taxon>
        <taxon>Pseudomonadota</taxon>
        <taxon>Alphaproteobacteria</taxon>
        <taxon>Hyphomicrobiales</taxon>
        <taxon>Rhizobiaceae</taxon>
        <taxon>Rhizobium/Agrobacterium group</taxon>
        <taxon>Rhizobium</taxon>
    </lineage>
</organism>
<dbReference type="CDD" id="cd03224">
    <property type="entry name" value="ABC_TM1139_LivF_branched"/>
    <property type="match status" value="1"/>
</dbReference>
<evidence type="ECO:0000256" key="4">
    <source>
        <dbReference type="ARBA" id="ARBA00022840"/>
    </source>
</evidence>
<dbReference type="PANTHER" id="PTHR43820:SF5">
    <property type="entry name" value="HIGH-AFFINITY BRANCHED-CHAIN AMINO ACID TRANSPORT ATP-BINDING PROTEIN"/>
    <property type="match status" value="1"/>
</dbReference>
<evidence type="ECO:0000313" key="7">
    <source>
        <dbReference type="EMBL" id="MBW9051018.1"/>
    </source>
</evidence>
<dbReference type="Proteomes" id="UP000717752">
    <property type="component" value="Unassembled WGS sequence"/>
</dbReference>
<reference evidence="7 8" key="1">
    <citation type="journal article" date="2021" name="MBio">
        <title>Poor Competitiveness of Bradyrhizobium in Pigeon Pea Root Colonization in Indian Soils.</title>
        <authorList>
            <person name="Chalasani D."/>
            <person name="Basu A."/>
            <person name="Pullabhotla S.V.S.R.N."/>
            <person name="Jorrin B."/>
            <person name="Neal A.L."/>
            <person name="Poole P.S."/>
            <person name="Podile A.R."/>
            <person name="Tkacz A."/>
        </authorList>
    </citation>
    <scope>NUCLEOTIDE SEQUENCE [LARGE SCALE GENOMIC DNA]</scope>
    <source>
        <strain evidence="7 8">HU56</strain>
    </source>
</reference>
<dbReference type="RefSeq" id="WP_220332564.1">
    <property type="nucleotide sequence ID" value="NZ_JAEUAK010000001.1"/>
</dbReference>
<evidence type="ECO:0000256" key="2">
    <source>
        <dbReference type="ARBA" id="ARBA00022448"/>
    </source>
</evidence>
<keyword evidence="2" id="KW-0813">Transport</keyword>
<dbReference type="PANTHER" id="PTHR43820">
    <property type="entry name" value="HIGH-AFFINITY BRANCHED-CHAIN AMINO ACID TRANSPORT ATP-BINDING PROTEIN LIVF"/>
    <property type="match status" value="1"/>
</dbReference>
<dbReference type="InterPro" id="IPR003439">
    <property type="entry name" value="ABC_transporter-like_ATP-bd"/>
</dbReference>
<feature type="domain" description="ABC transporter" evidence="6">
    <location>
        <begin position="2"/>
        <end position="229"/>
    </location>
</feature>
<proteinExistence type="inferred from homology"/>
<evidence type="ECO:0000256" key="5">
    <source>
        <dbReference type="ARBA" id="ARBA00022970"/>
    </source>
</evidence>
<gene>
    <name evidence="7" type="primary">urtE</name>
    <name evidence="7" type="ORF">JNB85_01175</name>
</gene>
<name>A0ABS7GLZ2_9HYPH</name>
<comment type="caution">
    <text evidence="7">The sequence shown here is derived from an EMBL/GenBank/DDBJ whole genome shotgun (WGS) entry which is preliminary data.</text>
</comment>
<dbReference type="EMBL" id="JAEUAK010000001">
    <property type="protein sequence ID" value="MBW9051018.1"/>
    <property type="molecule type" value="Genomic_DNA"/>
</dbReference>
<dbReference type="Gene3D" id="3.40.50.300">
    <property type="entry name" value="P-loop containing nucleotide triphosphate hydrolases"/>
    <property type="match status" value="1"/>
</dbReference>
<evidence type="ECO:0000313" key="8">
    <source>
        <dbReference type="Proteomes" id="UP000717752"/>
    </source>
</evidence>
<comment type="similarity">
    <text evidence="1">Belongs to the ABC transporter superfamily.</text>
</comment>
<dbReference type="InterPro" id="IPR052156">
    <property type="entry name" value="BCAA_Transport_ATP-bd_LivF"/>
</dbReference>
<dbReference type="Pfam" id="PF00005">
    <property type="entry name" value="ABC_tran"/>
    <property type="match status" value="1"/>
</dbReference>
<dbReference type="InterPro" id="IPR027417">
    <property type="entry name" value="P-loop_NTPase"/>
</dbReference>
<dbReference type="InterPro" id="IPR017780">
    <property type="entry name" value="ABC_transptr_urea_ATP-bd_UrtE"/>
</dbReference>
<dbReference type="SMART" id="SM00382">
    <property type="entry name" value="AAA"/>
    <property type="match status" value="1"/>
</dbReference>
<protein>
    <submittedName>
        <fullName evidence="7">Urea ABC transporter ATP-binding subunit UrtE</fullName>
    </submittedName>
</protein>
<dbReference type="InterPro" id="IPR003593">
    <property type="entry name" value="AAA+_ATPase"/>
</dbReference>
<dbReference type="NCBIfam" id="TIGR03410">
    <property type="entry name" value="urea_trans_UrtE"/>
    <property type="match status" value="1"/>
</dbReference>
<sequence length="229" mass="24958">MLELSNVEVSYGGSTVVRGVTLTIEGTGTSAIVGRNGMGKSTLLKSVIGMMPVRSGNIIFDGNDITKEPSYRRVRAGMAYVPQGRMIFPSLTVEENISTGLETGRYKSIPDFVYEFFPVLAEMRSRKGGLLSGGQQQQLAIARALVSKPKLLILDEPTEGIQPSITKEIARTLGRLGRELGIAILFSEQVLSFALNLSETLHVIDRGRIVRTAKCHDVDVEDVKSFLTI</sequence>
<evidence type="ECO:0000256" key="1">
    <source>
        <dbReference type="ARBA" id="ARBA00005417"/>
    </source>
</evidence>
<evidence type="ECO:0000256" key="3">
    <source>
        <dbReference type="ARBA" id="ARBA00022741"/>
    </source>
</evidence>
<keyword evidence="4 7" id="KW-0067">ATP-binding</keyword>
<accession>A0ABS7GLZ2</accession>
<dbReference type="GO" id="GO:0005524">
    <property type="term" value="F:ATP binding"/>
    <property type="evidence" value="ECO:0007669"/>
    <property type="project" value="UniProtKB-KW"/>
</dbReference>